<evidence type="ECO:0000256" key="1">
    <source>
        <dbReference type="ARBA" id="ARBA00023015"/>
    </source>
</evidence>
<dbReference type="GO" id="GO:0005634">
    <property type="term" value="C:nucleus"/>
    <property type="evidence" value="ECO:0007669"/>
    <property type="project" value="TreeGrafter"/>
</dbReference>
<feature type="compositionally biased region" description="Acidic residues" evidence="4">
    <location>
        <begin position="586"/>
        <end position="612"/>
    </location>
</feature>
<accession>D0MVG0</accession>
<dbReference type="SMART" id="SM00717">
    <property type="entry name" value="SANT"/>
    <property type="match status" value="2"/>
</dbReference>
<dbReference type="PROSITE" id="PS50090">
    <property type="entry name" value="MYB_LIKE"/>
    <property type="match status" value="2"/>
</dbReference>
<feature type="region of interest" description="Disordered" evidence="4">
    <location>
        <begin position="689"/>
        <end position="708"/>
    </location>
</feature>
<dbReference type="PANTHER" id="PTHR16088">
    <property type="entry name" value="YY1 ASSOCIATED PROTEIN-RELATED"/>
    <property type="match status" value="1"/>
</dbReference>
<dbReference type="VEuPathDB" id="FungiDB:PITG_02088"/>
<dbReference type="PANTHER" id="PTHR16088:SF3">
    <property type="entry name" value="GON-4-LIKE PROTEIN"/>
    <property type="match status" value="1"/>
</dbReference>
<dbReference type="InParanoid" id="D0MVG0"/>
<feature type="domain" description="Myb-like" evidence="5">
    <location>
        <begin position="372"/>
        <end position="426"/>
    </location>
</feature>
<dbReference type="RefSeq" id="XP_002907059.1">
    <property type="nucleotide sequence ID" value="XM_002907013.1"/>
</dbReference>
<dbReference type="KEGG" id="pif:PITG_02088"/>
<dbReference type="Gene3D" id="1.10.10.60">
    <property type="entry name" value="Homeodomain-like"/>
    <property type="match status" value="1"/>
</dbReference>
<dbReference type="InterPro" id="IPR009057">
    <property type="entry name" value="Homeodomain-like_sf"/>
</dbReference>
<dbReference type="SUPFAM" id="SSF46689">
    <property type="entry name" value="Homeodomain-like"/>
    <property type="match status" value="1"/>
</dbReference>
<evidence type="ECO:0000256" key="3">
    <source>
        <dbReference type="ARBA" id="ARBA00023242"/>
    </source>
</evidence>
<sequence length="753" mass="83475">MADTAPSGPTTESHVLNVETDEDTIAGRTRTKFSLVDAVPETEEDREYQRFLSSLLPNEQVNLSFLDEEDEEYKPEEEEDDHEDEETRRGISKKELTDLLLDSTHMTFPKLPTAISASPMMLNFSQSMPAVLRGRPGAVTQEQCIQLASQMHKHLQLLLQSYHLLASKAPSPALAECRAMIEELQQRGEKALKYKNELLSKLNPAMTGSSGGANTPSASDPSGPEGSSANTENLLAARRVTRSLTAAHAAVAHPSMFELVGSQTVDELSAGFARGCSLEERDRAIQEQMLQLDTHLQTAKKRRKSKKGYSTTEDILLAHGAKRCGTQADAWEKIQKHFLPTKTKQNIRHRYKYLTSPKIAMNAVKALHLKSQPQHHSNSWLLEEDLRIARGLAELHKEKHHFARLATNYLPHRSRLEIRKRWERLAAKFRSDLAEIGLTAPEDDSLDLAVAMKEYLEDKLRHRMLRQRGEAEKAKLDAALQLQQLGQGMRGSIMGQSAGDSTKNLHPALFFSSWSFISPATLLNSTCKHNWPSFMDEGNDAKDKIPKNQGDGGLMPIAMPSDLATTEEEEDDSDYEHDELLSSENEGSDSDFEQMEFTDDDDEGGEDGENEASGDTFEPETLVSDSDDQSNLSQPGNERIKRALAALERRIVGKSVNGATASSSVSTSGPSKRAKRKVTSTLVAPLAVTVTGSDGDEDDDDDWKNGSGDEEFEVAKLQHCPTCGHSTCTCSSSERMELLLRRMKEKRSSSSLQ</sequence>
<dbReference type="Proteomes" id="UP000006643">
    <property type="component" value="Unassembled WGS sequence"/>
</dbReference>
<feature type="compositionally biased region" description="Acidic residues" evidence="4">
    <location>
        <begin position="694"/>
        <end position="708"/>
    </location>
</feature>
<dbReference type="InterPro" id="IPR052435">
    <property type="entry name" value="YY1-Transcr_Regul"/>
</dbReference>
<evidence type="ECO:0000259" key="5">
    <source>
        <dbReference type="PROSITE" id="PS50090"/>
    </source>
</evidence>
<feature type="domain" description="Myb-like" evidence="5">
    <location>
        <begin position="301"/>
        <end position="355"/>
    </location>
</feature>
<keyword evidence="7" id="KW-1185">Reference proteome</keyword>
<dbReference type="InterPro" id="IPR001005">
    <property type="entry name" value="SANT/Myb"/>
</dbReference>
<dbReference type="EMBL" id="DS028120">
    <property type="protein sequence ID" value="EEY63623.1"/>
    <property type="molecule type" value="Genomic_DNA"/>
</dbReference>
<keyword evidence="2" id="KW-0804">Transcription</keyword>
<dbReference type="GO" id="GO:0006355">
    <property type="term" value="P:regulation of DNA-templated transcription"/>
    <property type="evidence" value="ECO:0007669"/>
    <property type="project" value="TreeGrafter"/>
</dbReference>
<reference evidence="7" key="1">
    <citation type="journal article" date="2009" name="Nature">
        <title>Genome sequence and analysis of the Irish potato famine pathogen Phytophthora infestans.</title>
        <authorList>
            <consortium name="The Broad Institute Genome Sequencing Platform"/>
            <person name="Haas B.J."/>
            <person name="Kamoun S."/>
            <person name="Zody M.C."/>
            <person name="Jiang R.H."/>
            <person name="Handsaker R.E."/>
            <person name="Cano L.M."/>
            <person name="Grabherr M."/>
            <person name="Kodira C.D."/>
            <person name="Raffaele S."/>
            <person name="Torto-Alalibo T."/>
            <person name="Bozkurt T.O."/>
            <person name="Ah-Fong A.M."/>
            <person name="Alvarado L."/>
            <person name="Anderson V.L."/>
            <person name="Armstrong M.R."/>
            <person name="Avrova A."/>
            <person name="Baxter L."/>
            <person name="Beynon J."/>
            <person name="Boevink P.C."/>
            <person name="Bollmann S.R."/>
            <person name="Bos J.I."/>
            <person name="Bulone V."/>
            <person name="Cai G."/>
            <person name="Cakir C."/>
            <person name="Carrington J.C."/>
            <person name="Chawner M."/>
            <person name="Conti L."/>
            <person name="Costanzo S."/>
            <person name="Ewan R."/>
            <person name="Fahlgren N."/>
            <person name="Fischbach M.A."/>
            <person name="Fugelstad J."/>
            <person name="Gilroy E.M."/>
            <person name="Gnerre S."/>
            <person name="Green P.J."/>
            <person name="Grenville-Briggs L.J."/>
            <person name="Griffith J."/>
            <person name="Grunwald N.J."/>
            <person name="Horn K."/>
            <person name="Horner N.R."/>
            <person name="Hu C.H."/>
            <person name="Huitema E."/>
            <person name="Jeong D.H."/>
            <person name="Jones A.M."/>
            <person name="Jones J.D."/>
            <person name="Jones R.W."/>
            <person name="Karlsson E.K."/>
            <person name="Kunjeti S.G."/>
            <person name="Lamour K."/>
            <person name="Liu Z."/>
            <person name="Ma L."/>
            <person name="Maclean D."/>
            <person name="Chibucos M.C."/>
            <person name="McDonald H."/>
            <person name="McWalters J."/>
            <person name="Meijer H.J."/>
            <person name="Morgan W."/>
            <person name="Morris P.F."/>
            <person name="Munro C.A."/>
            <person name="O'Neill K."/>
            <person name="Ospina-Giraldo M."/>
            <person name="Pinzon A."/>
            <person name="Pritchard L."/>
            <person name="Ramsahoye B."/>
            <person name="Ren Q."/>
            <person name="Restrepo S."/>
            <person name="Roy S."/>
            <person name="Sadanandom A."/>
            <person name="Savidor A."/>
            <person name="Schornack S."/>
            <person name="Schwartz D.C."/>
            <person name="Schumann U.D."/>
            <person name="Schwessinger B."/>
            <person name="Seyer L."/>
            <person name="Sharpe T."/>
            <person name="Silvar C."/>
            <person name="Song J."/>
            <person name="Studholme D.J."/>
            <person name="Sykes S."/>
            <person name="Thines M."/>
            <person name="van de Vondervoort P.J."/>
            <person name="Phuntumart V."/>
            <person name="Wawra S."/>
            <person name="Weide R."/>
            <person name="Win J."/>
            <person name="Young C."/>
            <person name="Zhou S."/>
            <person name="Fry W."/>
            <person name="Meyers B.C."/>
            <person name="van West P."/>
            <person name="Ristaino J."/>
            <person name="Govers F."/>
            <person name="Birch P.R."/>
            <person name="Whisson S.C."/>
            <person name="Judelson H.S."/>
            <person name="Nusbaum C."/>
        </authorList>
    </citation>
    <scope>NUCLEOTIDE SEQUENCE [LARGE SCALE GENOMIC DNA]</scope>
    <source>
        <strain evidence="7">T30-4</strain>
    </source>
</reference>
<evidence type="ECO:0000313" key="6">
    <source>
        <dbReference type="EMBL" id="EEY63623.1"/>
    </source>
</evidence>
<protein>
    <recommendedName>
        <fullName evidence="5">Myb-like domain-containing protein</fullName>
    </recommendedName>
</protein>
<evidence type="ECO:0000313" key="7">
    <source>
        <dbReference type="Proteomes" id="UP000006643"/>
    </source>
</evidence>
<dbReference type="HOGENOM" id="CLU_011867_0_0_1"/>
<dbReference type="eggNOG" id="ENOG502QUYW">
    <property type="taxonomic scope" value="Eukaryota"/>
</dbReference>
<keyword evidence="3" id="KW-0539">Nucleus</keyword>
<proteinExistence type="predicted"/>
<dbReference type="OrthoDB" id="49309at2759"/>
<feature type="compositionally biased region" description="Polar residues" evidence="4">
    <location>
        <begin position="206"/>
        <end position="230"/>
    </location>
</feature>
<feature type="region of interest" description="Disordered" evidence="4">
    <location>
        <begin position="1"/>
        <end position="23"/>
    </location>
</feature>
<dbReference type="AlphaFoldDB" id="D0MVG0"/>
<feature type="region of interest" description="Disordered" evidence="4">
    <location>
        <begin position="538"/>
        <end position="636"/>
    </location>
</feature>
<dbReference type="GeneID" id="9478624"/>
<organism evidence="6 7">
    <name type="scientific">Phytophthora infestans (strain T30-4)</name>
    <name type="common">Potato late blight agent</name>
    <dbReference type="NCBI Taxonomy" id="403677"/>
    <lineage>
        <taxon>Eukaryota</taxon>
        <taxon>Sar</taxon>
        <taxon>Stramenopiles</taxon>
        <taxon>Oomycota</taxon>
        <taxon>Peronosporomycetes</taxon>
        <taxon>Peronosporales</taxon>
        <taxon>Peronosporaceae</taxon>
        <taxon>Phytophthora</taxon>
    </lineage>
</organism>
<feature type="region of interest" description="Disordered" evidence="4">
    <location>
        <begin position="652"/>
        <end position="680"/>
    </location>
</feature>
<name>D0MVG0_PHYIT</name>
<evidence type="ECO:0000256" key="4">
    <source>
        <dbReference type="SAM" id="MobiDB-lite"/>
    </source>
</evidence>
<dbReference type="OMA" id="TCKHNWP"/>
<feature type="region of interest" description="Disordered" evidence="4">
    <location>
        <begin position="203"/>
        <end position="230"/>
    </location>
</feature>
<evidence type="ECO:0000256" key="2">
    <source>
        <dbReference type="ARBA" id="ARBA00023163"/>
    </source>
</evidence>
<keyword evidence="1" id="KW-0805">Transcription regulation</keyword>
<feature type="region of interest" description="Disordered" evidence="4">
    <location>
        <begin position="66"/>
        <end position="93"/>
    </location>
</feature>
<feature type="compositionally biased region" description="Acidic residues" evidence="4">
    <location>
        <begin position="66"/>
        <end position="84"/>
    </location>
</feature>
<feature type="compositionally biased region" description="Acidic residues" evidence="4">
    <location>
        <begin position="565"/>
        <end position="577"/>
    </location>
</feature>
<feature type="compositionally biased region" description="Low complexity" evidence="4">
    <location>
        <begin position="655"/>
        <end position="671"/>
    </location>
</feature>
<gene>
    <name evidence="6" type="ORF">PITG_02088</name>
</gene>
<dbReference type="CDD" id="cd00167">
    <property type="entry name" value="SANT"/>
    <property type="match status" value="2"/>
</dbReference>
<dbReference type="GO" id="GO:0003712">
    <property type="term" value="F:transcription coregulator activity"/>
    <property type="evidence" value="ECO:0007669"/>
    <property type="project" value="TreeGrafter"/>
</dbReference>